<name>A0A1I3JXU7_9PLAN</name>
<dbReference type="EMBL" id="FOQD01000011">
    <property type="protein sequence ID" value="SFI64986.1"/>
    <property type="molecule type" value="Genomic_DNA"/>
</dbReference>
<reference evidence="2" key="1">
    <citation type="submission" date="2016-10" db="EMBL/GenBank/DDBJ databases">
        <authorList>
            <person name="Varghese N."/>
            <person name="Submissions S."/>
        </authorList>
    </citation>
    <scope>NUCLEOTIDE SEQUENCE [LARGE SCALE GENOMIC DNA]</scope>
    <source>
        <strain evidence="2">DSM 26348</strain>
    </source>
</reference>
<evidence type="ECO:0000313" key="1">
    <source>
        <dbReference type="EMBL" id="SFI64986.1"/>
    </source>
</evidence>
<accession>A0A1I3JXU7</accession>
<gene>
    <name evidence="1" type="ORF">SAMN05421753_11149</name>
</gene>
<dbReference type="Proteomes" id="UP000199518">
    <property type="component" value="Unassembled WGS sequence"/>
</dbReference>
<proteinExistence type="predicted"/>
<organism evidence="1 2">
    <name type="scientific">Planctomicrobium piriforme</name>
    <dbReference type="NCBI Taxonomy" id="1576369"/>
    <lineage>
        <taxon>Bacteria</taxon>
        <taxon>Pseudomonadati</taxon>
        <taxon>Planctomycetota</taxon>
        <taxon>Planctomycetia</taxon>
        <taxon>Planctomycetales</taxon>
        <taxon>Planctomycetaceae</taxon>
        <taxon>Planctomicrobium</taxon>
    </lineage>
</organism>
<dbReference type="AlphaFoldDB" id="A0A1I3JXU7"/>
<dbReference type="STRING" id="1576369.SAMN05421753_11149"/>
<protein>
    <submittedName>
        <fullName evidence="1">Uncharacterized protein</fullName>
    </submittedName>
</protein>
<sequence length="126" mass="13669">MNHKYAKSSHVFLVALVMAVMNVEIIQGDDGACCNNENNSDCSGCHKIGKNPLDPNGSLYIHFGNNTVYRCQTYGAPITCLEKNVVCFYATGQYNIFSDPACTVVFGVGDAGDTIYTNGCDLDYCD</sequence>
<evidence type="ECO:0000313" key="2">
    <source>
        <dbReference type="Proteomes" id="UP000199518"/>
    </source>
</evidence>
<keyword evidence="2" id="KW-1185">Reference proteome</keyword>